<protein>
    <recommendedName>
        <fullName evidence="1">DUF5615 domain-containing protein</fullName>
    </recommendedName>
</protein>
<proteinExistence type="predicted"/>
<reference evidence="2 3" key="1">
    <citation type="submission" date="2019-04" db="EMBL/GenBank/DDBJ databases">
        <authorList>
            <person name="Van Vliet M D."/>
        </authorList>
    </citation>
    <scope>NUCLEOTIDE SEQUENCE [LARGE SCALE GENOMIC DNA]</scope>
    <source>
        <strain evidence="2 3">F1</strain>
    </source>
</reference>
<sequence length="111" mass="12285">MTVWLDAQLSPRLAPWIEETLAIPTKAVRDLGLRDADDFEIFQAAREANVIVLTKDADFPHLLSQHGTPPQVIWLTCGNTTNLNLQRILSTTLHPALEMLASGESIIEIKG</sequence>
<dbReference type="EMBL" id="CAAHFG010000003">
    <property type="protein sequence ID" value="VGO16502.1"/>
    <property type="molecule type" value="Genomic_DNA"/>
</dbReference>
<keyword evidence="3" id="KW-1185">Reference proteome</keyword>
<dbReference type="AlphaFoldDB" id="A0A6C2U8R1"/>
<gene>
    <name evidence="2" type="ORF">PDESU_05093</name>
</gene>
<dbReference type="RefSeq" id="WP_136082001.1">
    <property type="nucleotide sequence ID" value="NZ_CAAHFG010000003.1"/>
</dbReference>
<dbReference type="Pfam" id="PF18480">
    <property type="entry name" value="DUF5615"/>
    <property type="match status" value="1"/>
</dbReference>
<dbReference type="Proteomes" id="UP000366872">
    <property type="component" value="Unassembled WGS sequence"/>
</dbReference>
<accession>A0A6C2U8R1</accession>
<evidence type="ECO:0000313" key="3">
    <source>
        <dbReference type="Proteomes" id="UP000366872"/>
    </source>
</evidence>
<evidence type="ECO:0000259" key="1">
    <source>
        <dbReference type="Pfam" id="PF18480"/>
    </source>
</evidence>
<feature type="domain" description="DUF5615" evidence="1">
    <location>
        <begin position="1"/>
        <end position="104"/>
    </location>
</feature>
<evidence type="ECO:0000313" key="2">
    <source>
        <dbReference type="EMBL" id="VGO16502.1"/>
    </source>
</evidence>
<name>A0A6C2U8R1_PONDE</name>
<dbReference type="InterPro" id="IPR041049">
    <property type="entry name" value="DUF5615"/>
</dbReference>
<organism evidence="2 3">
    <name type="scientific">Pontiella desulfatans</name>
    <dbReference type="NCBI Taxonomy" id="2750659"/>
    <lineage>
        <taxon>Bacteria</taxon>
        <taxon>Pseudomonadati</taxon>
        <taxon>Kiritimatiellota</taxon>
        <taxon>Kiritimatiellia</taxon>
        <taxon>Kiritimatiellales</taxon>
        <taxon>Pontiellaceae</taxon>
        <taxon>Pontiella</taxon>
    </lineage>
</organism>